<gene>
    <name evidence="1" type="ORF">EHO61_00135</name>
</gene>
<dbReference type="PANTHER" id="PTHR12697:SF5">
    <property type="entry name" value="DEOXYHYPUSINE HYDROXYLASE"/>
    <property type="match status" value="1"/>
</dbReference>
<organism evidence="1 2">
    <name type="scientific">Leptospira fluminis</name>
    <dbReference type="NCBI Taxonomy" id="2484979"/>
    <lineage>
        <taxon>Bacteria</taxon>
        <taxon>Pseudomonadati</taxon>
        <taxon>Spirochaetota</taxon>
        <taxon>Spirochaetia</taxon>
        <taxon>Leptospirales</taxon>
        <taxon>Leptospiraceae</taxon>
        <taxon>Leptospira</taxon>
    </lineage>
</organism>
<dbReference type="Gene3D" id="1.25.10.10">
    <property type="entry name" value="Leucine-rich Repeat Variant"/>
    <property type="match status" value="2"/>
</dbReference>
<dbReference type="PANTHER" id="PTHR12697">
    <property type="entry name" value="PBS LYASE HEAT-LIKE PROTEIN"/>
    <property type="match status" value="1"/>
</dbReference>
<dbReference type="SUPFAM" id="SSF48371">
    <property type="entry name" value="ARM repeat"/>
    <property type="match status" value="1"/>
</dbReference>
<dbReference type="RefSeq" id="WP_135811808.1">
    <property type="nucleotide sequence ID" value="NZ_RQEV01000001.1"/>
</dbReference>
<reference evidence="1" key="1">
    <citation type="journal article" date="2019" name="PLoS Negl. Trop. Dis.">
        <title>Revisiting the worldwide diversity of Leptospira species in the environment.</title>
        <authorList>
            <person name="Vincent A.T."/>
            <person name="Schiettekatte O."/>
            <person name="Bourhy P."/>
            <person name="Veyrier F.J."/>
            <person name="Picardeau M."/>
        </authorList>
    </citation>
    <scope>NUCLEOTIDE SEQUENCE [LARGE SCALE GENOMIC DNA]</scope>
    <source>
        <strain evidence="1">SCS5</strain>
    </source>
</reference>
<dbReference type="Pfam" id="PF13646">
    <property type="entry name" value="HEAT_2"/>
    <property type="match status" value="1"/>
</dbReference>
<protein>
    <submittedName>
        <fullName evidence="1">HEAT repeat domain-containing protein</fullName>
    </submittedName>
</protein>
<proteinExistence type="predicted"/>
<dbReference type="InterPro" id="IPR004155">
    <property type="entry name" value="PBS_lyase_HEAT"/>
</dbReference>
<evidence type="ECO:0000313" key="1">
    <source>
        <dbReference type="EMBL" id="TGK22423.1"/>
    </source>
</evidence>
<accession>A0A4R9GUD8</accession>
<keyword evidence="2" id="KW-1185">Reference proteome</keyword>
<dbReference type="InterPro" id="IPR016024">
    <property type="entry name" value="ARM-type_fold"/>
</dbReference>
<evidence type="ECO:0000313" key="2">
    <source>
        <dbReference type="Proteomes" id="UP000297855"/>
    </source>
</evidence>
<sequence length="430" mass="49209">MFSFSVFSEEAKDPFREEVLSGGRKQARAIREIRSRSRSDLVKELPKILSDPDTREDTLFAILDLFSETEDLDSLAPNWSSECESLFKITKKIEIRKRVLDLAEKKKEKRLIYVVIEGLTHTDFELRQIAYRNVQLMKDDRAMPYVLDLANSPNPIFREYFLESSVWIKDERVQNLIQKFASDESPALRSKFFIILQKNNIFDSRGLIPKMAATDEDEDVRYHALEILKDRKSRQYISLFYKGITEQNPDLRAVCVEALFPFGDKQGAKSVSEQLARESINSLKIRMMDLLLDLGNHGGGQGLLTVLENDKDPALRSRAAEAVGKLAYNPGATDLKRILDKEKNQDVKLSILRALGDLKEKTSVPALITFASNRREKLSLRMQAVDTIRVIGDPDCLPALFDAYVFEKTPEVKSELERATREILLIKTTR</sequence>
<name>A0A4R9GUD8_9LEPT</name>
<dbReference type="SMART" id="SM00567">
    <property type="entry name" value="EZ_HEAT"/>
    <property type="match status" value="4"/>
</dbReference>
<comment type="caution">
    <text evidence="1">The sequence shown here is derived from an EMBL/GenBank/DDBJ whole genome shotgun (WGS) entry which is preliminary data.</text>
</comment>
<dbReference type="EMBL" id="RQEV01000001">
    <property type="protein sequence ID" value="TGK22423.1"/>
    <property type="molecule type" value="Genomic_DNA"/>
</dbReference>
<dbReference type="InterPro" id="IPR011989">
    <property type="entry name" value="ARM-like"/>
</dbReference>
<dbReference type="AlphaFoldDB" id="A0A4R9GUD8"/>
<dbReference type="OrthoDB" id="319403at2"/>
<dbReference type="Proteomes" id="UP000297855">
    <property type="component" value="Unassembled WGS sequence"/>
</dbReference>
<dbReference type="GO" id="GO:0016491">
    <property type="term" value="F:oxidoreductase activity"/>
    <property type="evidence" value="ECO:0007669"/>
    <property type="project" value="TreeGrafter"/>
</dbReference>